<feature type="domain" description="AB hydrolase-1" evidence="3">
    <location>
        <begin position="47"/>
        <end position="171"/>
    </location>
</feature>
<name>A0A255GNX4_9ACTN</name>
<dbReference type="RefSeq" id="WP_094365360.1">
    <property type="nucleotide sequence ID" value="NZ_NMVQ01000046.1"/>
</dbReference>
<evidence type="ECO:0000313" key="4">
    <source>
        <dbReference type="EMBL" id="OYO17281.1"/>
    </source>
</evidence>
<dbReference type="Pfam" id="PF00561">
    <property type="entry name" value="Abhydrolase_1"/>
    <property type="match status" value="1"/>
</dbReference>
<dbReference type="Proteomes" id="UP000216311">
    <property type="component" value="Unassembled WGS sequence"/>
</dbReference>
<evidence type="ECO:0000256" key="2">
    <source>
        <dbReference type="ARBA" id="ARBA00022801"/>
    </source>
</evidence>
<dbReference type="EMBL" id="NMVQ01000046">
    <property type="protein sequence ID" value="OYO17281.1"/>
    <property type="molecule type" value="Genomic_DNA"/>
</dbReference>
<comment type="similarity">
    <text evidence="1">Belongs to the peptidase S33 family.</text>
</comment>
<evidence type="ECO:0000259" key="3">
    <source>
        <dbReference type="Pfam" id="PF00561"/>
    </source>
</evidence>
<organism evidence="4 5">
    <name type="scientific">Enemella dayhoffiae</name>
    <dbReference type="NCBI Taxonomy" id="2016507"/>
    <lineage>
        <taxon>Bacteria</taxon>
        <taxon>Bacillati</taxon>
        <taxon>Actinomycetota</taxon>
        <taxon>Actinomycetes</taxon>
        <taxon>Propionibacteriales</taxon>
        <taxon>Propionibacteriaceae</taxon>
        <taxon>Enemella</taxon>
    </lineage>
</organism>
<protein>
    <submittedName>
        <fullName evidence="4">Aminopeptidase</fullName>
    </submittedName>
</protein>
<dbReference type="GO" id="GO:0006508">
    <property type="term" value="P:proteolysis"/>
    <property type="evidence" value="ECO:0007669"/>
    <property type="project" value="InterPro"/>
</dbReference>
<dbReference type="SUPFAM" id="SSF53474">
    <property type="entry name" value="alpha/beta-Hydrolases"/>
    <property type="match status" value="1"/>
</dbReference>
<proteinExistence type="inferred from homology"/>
<dbReference type="InterPro" id="IPR029058">
    <property type="entry name" value="AB_hydrolase_fold"/>
</dbReference>
<dbReference type="OrthoDB" id="9796770at2"/>
<keyword evidence="4" id="KW-0031">Aminopeptidase</keyword>
<accession>A0A255GNX4</accession>
<dbReference type="InterPro" id="IPR000073">
    <property type="entry name" value="AB_hydrolase_1"/>
</dbReference>
<keyword evidence="4" id="KW-0645">Protease</keyword>
<keyword evidence="2" id="KW-0378">Hydrolase</keyword>
<dbReference type="InterPro" id="IPR002410">
    <property type="entry name" value="Peptidase_S33"/>
</dbReference>
<comment type="caution">
    <text evidence="4">The sequence shown here is derived from an EMBL/GenBank/DDBJ whole genome shotgun (WGS) entry which is preliminary data.</text>
</comment>
<dbReference type="GO" id="GO:0004177">
    <property type="term" value="F:aminopeptidase activity"/>
    <property type="evidence" value="ECO:0007669"/>
    <property type="project" value="UniProtKB-KW"/>
</dbReference>
<gene>
    <name evidence="4" type="ORF">CGZ93_17120</name>
</gene>
<dbReference type="Gene3D" id="3.40.50.1820">
    <property type="entry name" value="alpha/beta hydrolase"/>
    <property type="match status" value="1"/>
</dbReference>
<evidence type="ECO:0000313" key="5">
    <source>
        <dbReference type="Proteomes" id="UP000216311"/>
    </source>
</evidence>
<sequence>MSESYRIGPLPLTEHTITVPLTTDPGDQRTIDVFARVVAREGGEDLPHLVYLQGGPGVEAPRPTLEPTEPSWLPAALEHYRVVLLDQRGTGRSTPVGDHLLTDRSADEVAEHLTHLRADGIVRDAEAMREHLGVRRWSVLGQSFGGFTLLHYLSRHADSVAEAYFTGGLSAIGRHCDDIYASCYELMRQLSEAYYRRFPHDREKVRRLVDLAAAGELVLPDGEVVSVSRLRNVGHQLGADHGWRSLHWLLELDPRSNAFRYDLAAAMSYRGRNPLYYVLHESSYADGCVTDWSAERTEPDDFADDPTLFTGEHVRREWLDTVPAFRPWAEVTRILAQHDWPQLYDADALRQSGAVGAAAVYLNDAFVPFDFSMQTAALLPGVHPWVTSEHEHSGLRTSNGRVLGRLIELAKGSRVR</sequence>
<dbReference type="PANTHER" id="PTHR43248:SF2">
    <property type="entry name" value="PROLYL AMINOPEPTIDASE"/>
    <property type="match status" value="1"/>
</dbReference>
<keyword evidence="5" id="KW-1185">Reference proteome</keyword>
<reference evidence="4 5" key="1">
    <citation type="submission" date="2017-07" db="EMBL/GenBank/DDBJ databases">
        <title>Draft whole genome sequences of clinical Proprionibacteriaceae strains.</title>
        <authorList>
            <person name="Bernier A.-M."/>
            <person name="Bernard K."/>
            <person name="Domingo M.-C."/>
        </authorList>
    </citation>
    <scope>NUCLEOTIDE SEQUENCE [LARGE SCALE GENOMIC DNA]</scope>
    <source>
        <strain evidence="4 5">NML 130396</strain>
    </source>
</reference>
<evidence type="ECO:0000256" key="1">
    <source>
        <dbReference type="ARBA" id="ARBA00010088"/>
    </source>
</evidence>
<dbReference type="InterPro" id="IPR051601">
    <property type="entry name" value="Serine_prot/Carboxylest_S33"/>
</dbReference>
<dbReference type="PANTHER" id="PTHR43248">
    <property type="entry name" value="2-SUCCINYL-6-HYDROXY-2,4-CYCLOHEXADIENE-1-CARBOXYLATE SYNTHASE"/>
    <property type="match status" value="1"/>
</dbReference>
<dbReference type="AlphaFoldDB" id="A0A255GNX4"/>
<dbReference type="PRINTS" id="PR00793">
    <property type="entry name" value="PROAMNOPTASE"/>
</dbReference>